<dbReference type="EMBL" id="JAPFFF010000006">
    <property type="protein sequence ID" value="KAK8887163.1"/>
    <property type="molecule type" value="Genomic_DNA"/>
</dbReference>
<accession>A0ABR2K8L9</accession>
<dbReference type="SUPFAM" id="SSF54060">
    <property type="entry name" value="His-Me finger endonucleases"/>
    <property type="match status" value="1"/>
</dbReference>
<protein>
    <recommendedName>
        <fullName evidence="1">HNH nuclease domain-containing protein</fullName>
    </recommendedName>
</protein>
<dbReference type="Pfam" id="PF13392">
    <property type="entry name" value="HNH_3"/>
    <property type="match status" value="1"/>
</dbReference>
<organism evidence="2 3">
    <name type="scientific">Tritrichomonas musculus</name>
    <dbReference type="NCBI Taxonomy" id="1915356"/>
    <lineage>
        <taxon>Eukaryota</taxon>
        <taxon>Metamonada</taxon>
        <taxon>Parabasalia</taxon>
        <taxon>Tritrichomonadida</taxon>
        <taxon>Tritrichomonadidae</taxon>
        <taxon>Tritrichomonas</taxon>
    </lineage>
</organism>
<comment type="caution">
    <text evidence="2">The sequence shown here is derived from an EMBL/GenBank/DDBJ whole genome shotgun (WGS) entry which is preliminary data.</text>
</comment>
<name>A0ABR2K8L9_9EUKA</name>
<feature type="domain" description="HNH nuclease" evidence="1">
    <location>
        <begin position="58"/>
        <end position="100"/>
    </location>
</feature>
<dbReference type="InterPro" id="IPR003615">
    <property type="entry name" value="HNH_nuc"/>
</dbReference>
<sequence length="202" mass="24661">MTEQIVDFVPLKDYEDKYEILNQYPFIIRRKSDKYVIKENINNAGYPCVSLNAKKTPKHQIIAKQFIPNPKNLPQIDHINHDRTDYHLENLRWTNQSENMKNVSSRNGVEYEFIDNIPDEAIEITHYSTTIERKEFNEKEYYYYFDEKANKDIFYQRITDKLYREMYINRTKSGRELIMTRDKNRKKVLVYIHTFKYQYNID</sequence>
<gene>
    <name evidence="2" type="ORF">M9Y10_038201</name>
</gene>
<proteinExistence type="predicted"/>
<dbReference type="Proteomes" id="UP001470230">
    <property type="component" value="Unassembled WGS sequence"/>
</dbReference>
<evidence type="ECO:0000313" key="2">
    <source>
        <dbReference type="EMBL" id="KAK8887163.1"/>
    </source>
</evidence>
<evidence type="ECO:0000259" key="1">
    <source>
        <dbReference type="Pfam" id="PF13392"/>
    </source>
</evidence>
<dbReference type="Gene3D" id="3.90.75.20">
    <property type="match status" value="1"/>
</dbReference>
<dbReference type="InterPro" id="IPR044925">
    <property type="entry name" value="His-Me_finger_sf"/>
</dbReference>
<evidence type="ECO:0000313" key="3">
    <source>
        <dbReference type="Proteomes" id="UP001470230"/>
    </source>
</evidence>
<reference evidence="2 3" key="1">
    <citation type="submission" date="2024-04" db="EMBL/GenBank/DDBJ databases">
        <title>Tritrichomonas musculus Genome.</title>
        <authorList>
            <person name="Alves-Ferreira E."/>
            <person name="Grigg M."/>
            <person name="Lorenzi H."/>
            <person name="Galac M."/>
        </authorList>
    </citation>
    <scope>NUCLEOTIDE SEQUENCE [LARGE SCALE GENOMIC DNA]</scope>
    <source>
        <strain evidence="2 3">EAF2021</strain>
    </source>
</reference>
<keyword evidence="3" id="KW-1185">Reference proteome</keyword>